<dbReference type="Proteomes" id="UP000717696">
    <property type="component" value="Unassembled WGS sequence"/>
</dbReference>
<evidence type="ECO:0000256" key="2">
    <source>
        <dbReference type="SAM" id="MobiDB-lite"/>
    </source>
</evidence>
<feature type="domain" description="CCHC-type" evidence="3">
    <location>
        <begin position="17"/>
        <end position="32"/>
    </location>
</feature>
<feature type="compositionally biased region" description="Polar residues" evidence="2">
    <location>
        <begin position="323"/>
        <end position="340"/>
    </location>
</feature>
<dbReference type="OrthoDB" id="3550095at2759"/>
<comment type="caution">
    <text evidence="4">The sequence shown here is derived from an EMBL/GenBank/DDBJ whole genome shotgun (WGS) entry which is preliminary data.</text>
</comment>
<accession>A0A9P9F262</accession>
<evidence type="ECO:0000256" key="1">
    <source>
        <dbReference type="PROSITE-ProRule" id="PRU00047"/>
    </source>
</evidence>
<dbReference type="EMBL" id="JAGMUU010000006">
    <property type="protein sequence ID" value="KAH7150476.1"/>
    <property type="molecule type" value="Genomic_DNA"/>
</dbReference>
<feature type="compositionally biased region" description="Low complexity" evidence="2">
    <location>
        <begin position="573"/>
        <end position="592"/>
    </location>
</feature>
<keyword evidence="5" id="KW-1185">Reference proteome</keyword>
<evidence type="ECO:0000259" key="3">
    <source>
        <dbReference type="PROSITE" id="PS50158"/>
    </source>
</evidence>
<feature type="compositionally biased region" description="Basic and acidic residues" evidence="2">
    <location>
        <begin position="420"/>
        <end position="431"/>
    </location>
</feature>
<evidence type="ECO:0000313" key="5">
    <source>
        <dbReference type="Proteomes" id="UP000717696"/>
    </source>
</evidence>
<dbReference type="Gene3D" id="4.10.60.10">
    <property type="entry name" value="Zinc finger, CCHC-type"/>
    <property type="match status" value="1"/>
</dbReference>
<dbReference type="SUPFAM" id="SSF57756">
    <property type="entry name" value="Retrovirus zinc finger-like domains"/>
    <property type="match status" value="1"/>
</dbReference>
<feature type="compositionally biased region" description="Basic and acidic residues" evidence="2">
    <location>
        <begin position="250"/>
        <end position="260"/>
    </location>
</feature>
<keyword evidence="1" id="KW-0479">Metal-binding</keyword>
<reference evidence="4" key="1">
    <citation type="journal article" date="2021" name="Nat. Commun.">
        <title>Genetic determinants of endophytism in the Arabidopsis root mycobiome.</title>
        <authorList>
            <person name="Mesny F."/>
            <person name="Miyauchi S."/>
            <person name="Thiergart T."/>
            <person name="Pickel B."/>
            <person name="Atanasova L."/>
            <person name="Karlsson M."/>
            <person name="Huettel B."/>
            <person name="Barry K.W."/>
            <person name="Haridas S."/>
            <person name="Chen C."/>
            <person name="Bauer D."/>
            <person name="Andreopoulos W."/>
            <person name="Pangilinan J."/>
            <person name="LaButti K."/>
            <person name="Riley R."/>
            <person name="Lipzen A."/>
            <person name="Clum A."/>
            <person name="Drula E."/>
            <person name="Henrissat B."/>
            <person name="Kohler A."/>
            <person name="Grigoriev I.V."/>
            <person name="Martin F.M."/>
            <person name="Hacquard S."/>
        </authorList>
    </citation>
    <scope>NUCLEOTIDE SEQUENCE</scope>
    <source>
        <strain evidence="4">MPI-CAGE-AT-0021</strain>
    </source>
</reference>
<feature type="compositionally biased region" description="Pro residues" evidence="2">
    <location>
        <begin position="87"/>
        <end position="121"/>
    </location>
</feature>
<dbReference type="SMART" id="SM00343">
    <property type="entry name" value="ZnF_C2HC"/>
    <property type="match status" value="1"/>
</dbReference>
<feature type="region of interest" description="Disordered" evidence="2">
    <location>
        <begin position="39"/>
        <end position="620"/>
    </location>
</feature>
<dbReference type="GO" id="GO:0008270">
    <property type="term" value="F:zinc ion binding"/>
    <property type="evidence" value="ECO:0007669"/>
    <property type="project" value="UniProtKB-KW"/>
</dbReference>
<feature type="compositionally biased region" description="Basic and acidic residues" evidence="2">
    <location>
        <begin position="517"/>
        <end position="531"/>
    </location>
</feature>
<feature type="compositionally biased region" description="Basic and acidic residues" evidence="2">
    <location>
        <begin position="438"/>
        <end position="447"/>
    </location>
</feature>
<feature type="compositionally biased region" description="Basic and acidic residues" evidence="2">
    <location>
        <begin position="492"/>
        <end position="501"/>
    </location>
</feature>
<dbReference type="InterPro" id="IPR001878">
    <property type="entry name" value="Znf_CCHC"/>
</dbReference>
<feature type="compositionally biased region" description="Pro residues" evidence="2">
    <location>
        <begin position="128"/>
        <end position="207"/>
    </location>
</feature>
<dbReference type="InterPro" id="IPR036875">
    <property type="entry name" value="Znf_CCHC_sf"/>
</dbReference>
<dbReference type="Pfam" id="PF00098">
    <property type="entry name" value="zf-CCHC"/>
    <property type="match status" value="1"/>
</dbReference>
<feature type="compositionally biased region" description="Basic and acidic residues" evidence="2">
    <location>
        <begin position="356"/>
        <end position="380"/>
    </location>
</feature>
<organism evidence="4 5">
    <name type="scientific">Dactylonectria estremocensis</name>
    <dbReference type="NCBI Taxonomy" id="1079267"/>
    <lineage>
        <taxon>Eukaryota</taxon>
        <taxon>Fungi</taxon>
        <taxon>Dikarya</taxon>
        <taxon>Ascomycota</taxon>
        <taxon>Pezizomycotina</taxon>
        <taxon>Sordariomycetes</taxon>
        <taxon>Hypocreomycetidae</taxon>
        <taxon>Hypocreales</taxon>
        <taxon>Nectriaceae</taxon>
        <taxon>Dactylonectria</taxon>
    </lineage>
</organism>
<gene>
    <name evidence="4" type="ORF">B0J13DRAFT_523535</name>
</gene>
<feature type="compositionally biased region" description="Basic and acidic residues" evidence="2">
    <location>
        <begin position="286"/>
        <end position="299"/>
    </location>
</feature>
<dbReference type="AlphaFoldDB" id="A0A9P9F262"/>
<evidence type="ECO:0000313" key="4">
    <source>
        <dbReference type="EMBL" id="KAH7150476.1"/>
    </source>
</evidence>
<keyword evidence="1" id="KW-0863">Zinc-finger</keyword>
<feature type="compositionally biased region" description="Basic and acidic residues" evidence="2">
    <location>
        <begin position="597"/>
        <end position="620"/>
    </location>
</feature>
<keyword evidence="1" id="KW-0862">Zinc</keyword>
<dbReference type="GO" id="GO:0003676">
    <property type="term" value="F:nucleic acid binding"/>
    <property type="evidence" value="ECO:0007669"/>
    <property type="project" value="InterPro"/>
</dbReference>
<feature type="compositionally biased region" description="Basic and acidic residues" evidence="2">
    <location>
        <begin position="399"/>
        <end position="413"/>
    </location>
</feature>
<protein>
    <recommendedName>
        <fullName evidence="3">CCHC-type domain-containing protein</fullName>
    </recommendedName>
</protein>
<dbReference type="PROSITE" id="PS50158">
    <property type="entry name" value="ZF_CCHC"/>
    <property type="match status" value="1"/>
</dbReference>
<proteinExistence type="predicted"/>
<feature type="compositionally biased region" description="Basic residues" evidence="2">
    <location>
        <begin position="261"/>
        <end position="283"/>
    </location>
</feature>
<feature type="compositionally biased region" description="Polar residues" evidence="2">
    <location>
        <begin position="462"/>
        <end position="474"/>
    </location>
</feature>
<feature type="compositionally biased region" description="Polar residues" evidence="2">
    <location>
        <begin position="226"/>
        <end position="237"/>
    </location>
</feature>
<feature type="compositionally biased region" description="Basic and acidic residues" evidence="2">
    <location>
        <begin position="562"/>
        <end position="572"/>
    </location>
</feature>
<name>A0A9P9F262_9HYPO</name>
<feature type="compositionally biased region" description="Basic and acidic residues" evidence="2">
    <location>
        <begin position="540"/>
        <end position="550"/>
    </location>
</feature>
<sequence>MPASAPGYAARPEDAQCYNCGTSGHWAIACPEPTRETPAGLAAWRSTNNMGKGHNRDQHGGSKKAKGPIITKYAPPPSSAPTMNRYGPPPGYGQPPAPYPGPAPPYPPQYPPHSAPPPGYPPGYSTPSYPPQPYPPPSYGSPPLPPPGPPPGHYGLPPPPLPPPPHHAPHPAGPPPSYPPAYGPPPTNQPPQPVWAPPPPRPGPPPGSSSRLSSGSPPISRHGPPTISTLPTANKSHPSLPPRPPQSNRSAHEPSRDHRDHRNKKKHDRHNRNRDNRHKKGTSHLRPSDHKAPDHKAEGSRLPPEFKAQDASKPPPSHLPEEQPSSTSSPKKTLETPTKSPNRRQDGATESTSEPRPQRLPEPQPEHPKELGKPLDHLSKTVEAQSNEEALLNVPDSPHLPDKTESPSHHSEEDMPPLKWDADGDGSKSDELIENVEEFFKLLHDNSDPPFVQDDGLRRNSLPKSHTDGSQAEQDTFPDSGDVNEHLRKHVHSGDHTPEKRPAKRQRSISPPYQSPGRRETDLPERPRDSFVPRPRKVHRSEESDQRITDLPHTSRRRSPDRRRSHEREPSRSRSLSSRRSSVSVASSGLDSLEAELLGRPDKARTPEDINKRRETHESLTEKLQANVDTAVVGEEADRYCDRMQLAAGASGPEFSFLFQPVHCRSSIPIKIPCGSCMLQAGPAKWVRR</sequence>
<feature type="compositionally biased region" description="Low complexity" evidence="2">
    <location>
        <begin position="208"/>
        <end position="218"/>
    </location>
</feature>